<dbReference type="GeneID" id="106457471"/>
<sequence>MSAHVLLGLSDEKIVDDDGDHCSWQTNKYGGKPNWMPSIISPDATTLQCPLCGHCMALVIQVYCPLGSSKYHRTLYIFCCTNPLCWSKPESWKVIRCQEEDKQTAENPDGHSVCTASTDMWLEQEDDWGEASTAGLLEETSHLCITNEESEGGEKNDNLEVILDPEEDKKQFLEDPGIQEDDLEKCVSEEECKFLQSGQTSVIVEDRPIPDHSGERLKSVLGERRDHSIPPHVVPVFEPYYIYVIEEPSESGMSRELYQKHKKYQQEENVFYSIHKKSAVEKKTTSEGYEKSQVKHGDRVFYKFMNRIARCPEQIIRYCWEGDPLYVTEPSSGIKQPLPCQACGSQRVFELQLMPSLIQHLKLKNFNVDGPVVEFGTVLISSCSKSCWKEGDVMKEEFVFVQADPDEKLLAAFGK</sequence>
<evidence type="ECO:0000313" key="2">
    <source>
        <dbReference type="Proteomes" id="UP000694941"/>
    </source>
</evidence>
<organism evidence="2 3">
    <name type="scientific">Limulus polyphemus</name>
    <name type="common">Atlantic horseshoe crab</name>
    <dbReference type="NCBI Taxonomy" id="6850"/>
    <lineage>
        <taxon>Eukaryota</taxon>
        <taxon>Metazoa</taxon>
        <taxon>Ecdysozoa</taxon>
        <taxon>Arthropoda</taxon>
        <taxon>Chelicerata</taxon>
        <taxon>Merostomata</taxon>
        <taxon>Xiphosura</taxon>
        <taxon>Limulidae</taxon>
        <taxon>Limulus</taxon>
    </lineage>
</organism>
<protein>
    <submittedName>
        <fullName evidence="3">Programmed cell death protein 2-like</fullName>
    </submittedName>
</protein>
<proteinExistence type="predicted"/>
<dbReference type="PANTHER" id="PTHR46421:SF1">
    <property type="entry name" value="PROGRAMMED CELL DEATH PROTEIN 2-LIKE"/>
    <property type="match status" value="1"/>
</dbReference>
<dbReference type="RefSeq" id="XP_013772344.1">
    <property type="nucleotide sequence ID" value="XM_013916890.2"/>
</dbReference>
<dbReference type="InterPro" id="IPR007320">
    <property type="entry name" value="PDCD2_C"/>
</dbReference>
<feature type="domain" description="Programmed cell death protein 2 C-terminal" evidence="1">
    <location>
        <begin position="298"/>
        <end position="402"/>
    </location>
</feature>
<dbReference type="InterPro" id="IPR052815">
    <property type="entry name" value="PDCD2-like_regulator"/>
</dbReference>
<evidence type="ECO:0000313" key="3">
    <source>
        <dbReference type="RefSeq" id="XP_013772344.1"/>
    </source>
</evidence>
<name>A0ABM1B0L6_LIMPO</name>
<dbReference type="PANTHER" id="PTHR46421">
    <property type="entry name" value="PROGRAMMED CELL DEATH PROTEIN 2-LIKE"/>
    <property type="match status" value="1"/>
</dbReference>
<reference evidence="3" key="1">
    <citation type="submission" date="2025-08" db="UniProtKB">
        <authorList>
            <consortium name="RefSeq"/>
        </authorList>
    </citation>
    <scope>IDENTIFICATION</scope>
    <source>
        <tissue evidence="3">Muscle</tissue>
    </source>
</reference>
<dbReference type="Proteomes" id="UP000694941">
    <property type="component" value="Unplaced"/>
</dbReference>
<evidence type="ECO:0000259" key="1">
    <source>
        <dbReference type="Pfam" id="PF04194"/>
    </source>
</evidence>
<keyword evidence="2" id="KW-1185">Reference proteome</keyword>
<gene>
    <name evidence="3" type="primary">LOC106457471</name>
</gene>
<dbReference type="Pfam" id="PF04194">
    <property type="entry name" value="PDCD2_C"/>
    <property type="match status" value="1"/>
</dbReference>
<accession>A0ABM1B0L6</accession>